<comment type="caution">
    <text evidence="2">The sequence shown here is derived from an EMBL/GenBank/DDBJ whole genome shotgun (WGS) entry which is preliminary data.</text>
</comment>
<reference evidence="2 3" key="1">
    <citation type="submission" date="2018-06" db="EMBL/GenBank/DDBJ databases">
        <title>Genomic Encyclopedia of Archaeal and Bacterial Type Strains, Phase II (KMG-II): from individual species to whole genera.</title>
        <authorList>
            <person name="Goeker M."/>
        </authorList>
    </citation>
    <scope>NUCLEOTIDE SEQUENCE [LARGE SCALE GENOMIC DNA]</scope>
    <source>
        <strain evidence="2 3">DSM 12408</strain>
    </source>
</reference>
<dbReference type="PANTHER" id="PTHR22916">
    <property type="entry name" value="GLYCOSYLTRANSFERASE"/>
    <property type="match status" value="1"/>
</dbReference>
<name>A0A1A7R228_9FLAO</name>
<dbReference type="CDD" id="cd06433">
    <property type="entry name" value="GT_2_WfgS_like"/>
    <property type="match status" value="1"/>
</dbReference>
<gene>
    <name evidence="2" type="ORF">LX77_02574</name>
</gene>
<protein>
    <submittedName>
        <fullName evidence="2">Glycosyltransferase</fullName>
    </submittedName>
</protein>
<dbReference type="SUPFAM" id="SSF53448">
    <property type="entry name" value="Nucleotide-diphospho-sugar transferases"/>
    <property type="match status" value="1"/>
</dbReference>
<dbReference type="Pfam" id="PF00535">
    <property type="entry name" value="Glycos_transf_2"/>
    <property type="match status" value="1"/>
</dbReference>
<organism evidence="2 3">
    <name type="scientific">Gelidibacter algens</name>
    <dbReference type="NCBI Taxonomy" id="49280"/>
    <lineage>
        <taxon>Bacteria</taxon>
        <taxon>Pseudomonadati</taxon>
        <taxon>Bacteroidota</taxon>
        <taxon>Flavobacteriia</taxon>
        <taxon>Flavobacteriales</taxon>
        <taxon>Flavobacteriaceae</taxon>
        <taxon>Gelidibacter</taxon>
    </lineage>
</organism>
<accession>A0A1A7R228</accession>
<keyword evidence="2" id="KW-0808">Transferase</keyword>
<dbReference type="RefSeq" id="WP_066433737.1">
    <property type="nucleotide sequence ID" value="NZ_LZRN01000016.1"/>
</dbReference>
<keyword evidence="3" id="KW-1185">Reference proteome</keyword>
<dbReference type="InterPro" id="IPR029044">
    <property type="entry name" value="Nucleotide-diphossugar_trans"/>
</dbReference>
<dbReference type="GO" id="GO:0016758">
    <property type="term" value="F:hexosyltransferase activity"/>
    <property type="evidence" value="ECO:0007669"/>
    <property type="project" value="UniProtKB-ARBA"/>
</dbReference>
<feature type="domain" description="Glycosyltransferase 2-like" evidence="1">
    <location>
        <begin position="4"/>
        <end position="134"/>
    </location>
</feature>
<dbReference type="EMBL" id="QLLQ01000010">
    <property type="protein sequence ID" value="RAJ22263.1"/>
    <property type="molecule type" value="Genomic_DNA"/>
</dbReference>
<dbReference type="PANTHER" id="PTHR22916:SF3">
    <property type="entry name" value="UDP-GLCNAC:BETAGAL BETA-1,3-N-ACETYLGLUCOSAMINYLTRANSFERASE-LIKE PROTEIN 1"/>
    <property type="match status" value="1"/>
</dbReference>
<dbReference type="Gene3D" id="3.90.550.10">
    <property type="entry name" value="Spore Coat Polysaccharide Biosynthesis Protein SpsA, Chain A"/>
    <property type="match status" value="1"/>
</dbReference>
<dbReference type="OrthoDB" id="9788101at2"/>
<sequence>MKITIITATYNSARTLEVCMDSVLQQTFKEIEYIIIDGGSTDGTLDVISSKAKNNLNIVYSSEPDKGIYDALNKGIAKATGDVIGFVHSDDFLADHQVILKIAEAFETDDVDGVYGNLHYVQFDDTEKIVRNWISQPFLPKLLTRGWMPAHPTLFLKSEVYRNYGQFNLEYRIAADYDFVLRVFQQAHHKFTYLPLTITKMRVGGASNRSLKNLVQKTREDYKALITNKIGFPIKVVLHKNLSKLPQWFTK</sequence>
<evidence type="ECO:0000313" key="2">
    <source>
        <dbReference type="EMBL" id="RAJ22263.1"/>
    </source>
</evidence>
<dbReference type="STRING" id="49280.A9996_09515"/>
<evidence type="ECO:0000313" key="3">
    <source>
        <dbReference type="Proteomes" id="UP000248987"/>
    </source>
</evidence>
<dbReference type="Proteomes" id="UP000248987">
    <property type="component" value="Unassembled WGS sequence"/>
</dbReference>
<dbReference type="AlphaFoldDB" id="A0A1A7R228"/>
<dbReference type="InterPro" id="IPR001173">
    <property type="entry name" value="Glyco_trans_2-like"/>
</dbReference>
<evidence type="ECO:0000259" key="1">
    <source>
        <dbReference type="Pfam" id="PF00535"/>
    </source>
</evidence>
<proteinExistence type="predicted"/>